<accession>A0A151ICS8</accession>
<evidence type="ECO:0000313" key="2">
    <source>
        <dbReference type="Proteomes" id="UP000078542"/>
    </source>
</evidence>
<evidence type="ECO:0000313" key="1">
    <source>
        <dbReference type="EMBL" id="KYM98197.1"/>
    </source>
</evidence>
<reference evidence="1 2" key="1">
    <citation type="submission" date="2016-03" db="EMBL/GenBank/DDBJ databases">
        <title>Cyphomyrmex costatus WGS genome.</title>
        <authorList>
            <person name="Nygaard S."/>
            <person name="Hu H."/>
            <person name="Boomsma J."/>
            <person name="Zhang G."/>
        </authorList>
    </citation>
    <scope>NUCLEOTIDE SEQUENCE [LARGE SCALE GENOMIC DNA]</scope>
    <source>
        <strain evidence="1">MS0001</strain>
        <tissue evidence="1">Whole body</tissue>
    </source>
</reference>
<keyword evidence="2" id="KW-1185">Reference proteome</keyword>
<dbReference type="EMBL" id="KQ978004">
    <property type="protein sequence ID" value="KYM98197.1"/>
    <property type="molecule type" value="Genomic_DNA"/>
</dbReference>
<dbReference type="AlphaFoldDB" id="A0A151ICS8"/>
<protein>
    <submittedName>
        <fullName evidence="1">Uncharacterized protein</fullName>
    </submittedName>
</protein>
<name>A0A151ICS8_9HYME</name>
<organism evidence="1 2">
    <name type="scientific">Cyphomyrmex costatus</name>
    <dbReference type="NCBI Taxonomy" id="456900"/>
    <lineage>
        <taxon>Eukaryota</taxon>
        <taxon>Metazoa</taxon>
        <taxon>Ecdysozoa</taxon>
        <taxon>Arthropoda</taxon>
        <taxon>Hexapoda</taxon>
        <taxon>Insecta</taxon>
        <taxon>Pterygota</taxon>
        <taxon>Neoptera</taxon>
        <taxon>Endopterygota</taxon>
        <taxon>Hymenoptera</taxon>
        <taxon>Apocrita</taxon>
        <taxon>Aculeata</taxon>
        <taxon>Formicoidea</taxon>
        <taxon>Formicidae</taxon>
        <taxon>Myrmicinae</taxon>
        <taxon>Cyphomyrmex</taxon>
    </lineage>
</organism>
<proteinExistence type="predicted"/>
<dbReference type="Proteomes" id="UP000078542">
    <property type="component" value="Unassembled WGS sequence"/>
</dbReference>
<feature type="non-terminal residue" evidence="1">
    <location>
        <position position="1"/>
    </location>
</feature>
<gene>
    <name evidence="1" type="ORF">ALC62_11102</name>
</gene>
<sequence length="104" mass="11757">YRYTSFSNVAKCRLRFHLSPLSDIIRLECIHRAALHGSIFVIQHRYSDLCVFASVAEIMAVFYEWNVDGKGKGHEGREAFSGGNARALCILRFIVRHSSSNLPA</sequence>